<evidence type="ECO:0000259" key="3">
    <source>
        <dbReference type="Pfam" id="PF08596"/>
    </source>
</evidence>
<dbReference type="PANTHER" id="PTHR10241">
    <property type="entry name" value="LETHAL 2 GIANT LARVAE PROTEIN"/>
    <property type="match status" value="1"/>
</dbReference>
<name>S8AUT3_DACHA</name>
<dbReference type="GO" id="GO:0005737">
    <property type="term" value="C:cytoplasm"/>
    <property type="evidence" value="ECO:0007669"/>
    <property type="project" value="TreeGrafter"/>
</dbReference>
<dbReference type="GO" id="GO:0019905">
    <property type="term" value="F:syntaxin binding"/>
    <property type="evidence" value="ECO:0007669"/>
    <property type="project" value="TreeGrafter"/>
</dbReference>
<dbReference type="AlphaFoldDB" id="S8AUT3"/>
<evidence type="ECO:0000313" key="4">
    <source>
        <dbReference type="EMBL" id="EPS44716.1"/>
    </source>
</evidence>
<dbReference type="HOGENOM" id="CLU_006030_0_0_1"/>
<dbReference type="GO" id="GO:0006887">
    <property type="term" value="P:exocytosis"/>
    <property type="evidence" value="ECO:0007669"/>
    <property type="project" value="UniProtKB-KW"/>
</dbReference>
<dbReference type="EMBL" id="AQGS01000036">
    <property type="protein sequence ID" value="EPS44716.1"/>
    <property type="molecule type" value="Genomic_DNA"/>
</dbReference>
<gene>
    <name evidence="4" type="ORF">H072_1302</name>
</gene>
<protein>
    <recommendedName>
        <fullName evidence="3">Lethal giant larvae (Lgl)-like C-terminal domain-containing protein</fullName>
    </recommendedName>
</protein>
<dbReference type="eggNOG" id="KOG1983">
    <property type="taxonomic scope" value="Eukaryota"/>
</dbReference>
<dbReference type="PANTHER" id="PTHR10241:SF25">
    <property type="entry name" value="TOMOSYN, ISOFORM C"/>
    <property type="match status" value="1"/>
</dbReference>
<reference evidence="5" key="2">
    <citation type="submission" date="2013-04" db="EMBL/GenBank/DDBJ databases">
        <title>Genomic mechanisms accounting for the adaptation to parasitism in nematode-trapping fungi.</title>
        <authorList>
            <person name="Ahren D.G."/>
        </authorList>
    </citation>
    <scope>NUCLEOTIDE SEQUENCE [LARGE SCALE GENOMIC DNA]</scope>
    <source>
        <strain evidence="5">CBS 200.50</strain>
    </source>
</reference>
<dbReference type="Proteomes" id="UP000015100">
    <property type="component" value="Unassembled WGS sequence"/>
</dbReference>
<evidence type="ECO:0000256" key="1">
    <source>
        <dbReference type="ARBA" id="ARBA00008070"/>
    </source>
</evidence>
<dbReference type="InterPro" id="IPR015943">
    <property type="entry name" value="WD40/YVTN_repeat-like_dom_sf"/>
</dbReference>
<dbReference type="SUPFAM" id="SSF50978">
    <property type="entry name" value="WD40 repeat-like"/>
    <property type="match status" value="2"/>
</dbReference>
<dbReference type="Pfam" id="PF08596">
    <property type="entry name" value="Lgl_C"/>
    <property type="match status" value="1"/>
</dbReference>
<proteinExistence type="inferred from homology"/>
<evidence type="ECO:0000313" key="5">
    <source>
        <dbReference type="Proteomes" id="UP000015100"/>
    </source>
</evidence>
<dbReference type="GO" id="GO:0006893">
    <property type="term" value="P:Golgi to plasma membrane transport"/>
    <property type="evidence" value="ECO:0007669"/>
    <property type="project" value="TreeGrafter"/>
</dbReference>
<sequence length="1059" mass="113398">MSFLRHKSGGAAESNLTGNITSEDVSIDDVRRYGFEGQVCALTYDPVQSLLAVGTSQTDKTLSNVYVFGGGRVTAKYELPKNSSVKYLRMYDNRLIVVDARHELHHIDMTTHQKVVSWSPPGAVSSVLSDPASDYIFIGLQNGDIVAFDLDRDIAAPFKIPNLWRSHDPKAISTPVVSLAIHPRDLGTLLIGFPEGAILYSLKQSKPTVFIRFEVPAGAPGGDTDPTIIKTKRYPKLSHAIFNPAGSTILTTHDDGCLAFWSSSDGRLLTARTVQDLDVHLPGTPAPRMPATGGNFSMREPFQRVAWCCTQNIDETSILVAGGGSVGMPAKGISVIEFAKAPNYTTSSWKQIVEHLSTPKRQRFLPSPQNIDTIDFCLIPRSSPYFAGAHDPVAAVVLFTNGDIAALRLPDGSMVSPASMFHVSLGLIQPKVISMDTFTISRQKWLGMVVSRDKPDPYLKGGAEGKRSSRRNLDRNIAYTMHKESIIRLWDIGHNDEIELKDSIEIDLSSAVSRPNIKITAISAASATAEMAVGLESGELVIYRWGRNKSYHSLGGPPSANDGGYGGFGGGFGGFGDFGKGGFDSGPQIKDISSQADPSVKEGLLPLFLLEGAATVTSVAVSDVGFVAVGYDDGNLTLIDLRGPTIIGTVAISSFIKEVSTTAAIKRGSLGTLTTSITKDLRKASLAAVPKGLGKATLSGLHLRKQSVAAISAIPEGQEASSSTEEFVQTMAFSVMTLEGEDYSSICLHAGTNQNHVVSFKILPDGPRYNLAPAGVHDVDDASVKIIPLNVENGTPAGATPQAVGGLREGRSVRGMLICVSKSGARIITPPDHKISSKSWDNACLSASIVELEDKGIALACVMNTGKLKMFSIPALKDIGTVDLPAAIDFSRLSECRVSREGYVTAWTGPVEIGLFYLWGVCRTLKDQPKDSLHNPEVPVPPRPTISNLQWIKGTQHISADDFDQLVGGVDRPMSKKQLEEARRAAAAQGGAGKQGGAAGAGLFGSMAAGFNQRTQNLTNFQDNMAHLENTTTDFAKATTKFIEQQKRQAALGTIKKFF</sequence>
<evidence type="ECO:0000256" key="2">
    <source>
        <dbReference type="ARBA" id="ARBA00022483"/>
    </source>
</evidence>
<dbReference type="InterPro" id="IPR036322">
    <property type="entry name" value="WD40_repeat_dom_sf"/>
</dbReference>
<keyword evidence="2" id="KW-0268">Exocytosis</keyword>
<comment type="caution">
    <text evidence="4">The sequence shown here is derived from an EMBL/GenBank/DDBJ whole genome shotgun (WGS) entry which is preliminary data.</text>
</comment>
<feature type="domain" description="Lethal giant larvae (Lgl)-like C-terminal" evidence="3">
    <location>
        <begin position="516"/>
        <end position="976"/>
    </location>
</feature>
<dbReference type="SMART" id="SM00320">
    <property type="entry name" value="WD40"/>
    <property type="match status" value="3"/>
</dbReference>
<dbReference type="STRING" id="1284197.S8AUT3"/>
<dbReference type="GO" id="GO:0005886">
    <property type="term" value="C:plasma membrane"/>
    <property type="evidence" value="ECO:0007669"/>
    <property type="project" value="TreeGrafter"/>
</dbReference>
<reference evidence="4 5" key="1">
    <citation type="journal article" date="2013" name="PLoS Genet.">
        <title>Genomic mechanisms accounting for the adaptation to parasitism in nematode-trapping fungi.</title>
        <authorList>
            <person name="Meerupati T."/>
            <person name="Andersson K.M."/>
            <person name="Friman E."/>
            <person name="Kumar D."/>
            <person name="Tunlid A."/>
            <person name="Ahren D."/>
        </authorList>
    </citation>
    <scope>NUCLEOTIDE SEQUENCE [LARGE SCALE GENOMIC DNA]</scope>
    <source>
        <strain evidence="4 5">CBS 200.50</strain>
    </source>
</reference>
<dbReference type="InterPro" id="IPR013905">
    <property type="entry name" value="Lgl_C_dom"/>
</dbReference>
<dbReference type="GO" id="GO:0045159">
    <property type="term" value="F:myosin II binding"/>
    <property type="evidence" value="ECO:0007669"/>
    <property type="project" value="TreeGrafter"/>
</dbReference>
<dbReference type="GO" id="GO:0005096">
    <property type="term" value="F:GTPase activator activity"/>
    <property type="evidence" value="ECO:0007669"/>
    <property type="project" value="TreeGrafter"/>
</dbReference>
<keyword evidence="5" id="KW-1185">Reference proteome</keyword>
<organism evidence="4 5">
    <name type="scientific">Dactylellina haptotyla (strain CBS 200.50)</name>
    <name type="common">Nematode-trapping fungus</name>
    <name type="synonym">Monacrosporium haptotylum</name>
    <dbReference type="NCBI Taxonomy" id="1284197"/>
    <lineage>
        <taxon>Eukaryota</taxon>
        <taxon>Fungi</taxon>
        <taxon>Dikarya</taxon>
        <taxon>Ascomycota</taxon>
        <taxon>Pezizomycotina</taxon>
        <taxon>Orbiliomycetes</taxon>
        <taxon>Orbiliales</taxon>
        <taxon>Orbiliaceae</taxon>
        <taxon>Dactylellina</taxon>
    </lineage>
</organism>
<dbReference type="InterPro" id="IPR001680">
    <property type="entry name" value="WD40_rpt"/>
</dbReference>
<dbReference type="OMA" id="QIYVFGQ"/>
<comment type="similarity">
    <text evidence="1">Belongs to the WD repeat L(2)GL family.</text>
</comment>
<accession>S8AUT3</accession>
<dbReference type="OrthoDB" id="19944at2759"/>
<dbReference type="Gene3D" id="2.130.10.10">
    <property type="entry name" value="YVTN repeat-like/Quinoprotein amine dehydrogenase"/>
    <property type="match status" value="1"/>
</dbReference>